<dbReference type="Gene3D" id="3.30.565.10">
    <property type="entry name" value="Histidine kinase-like ATPase, C-terminal domain"/>
    <property type="match status" value="1"/>
</dbReference>
<keyword evidence="6" id="KW-0902">Two-component regulatory system</keyword>
<accession>A0A2Z5G6X1</accession>
<feature type="transmembrane region" description="Helical" evidence="7">
    <location>
        <begin position="39"/>
        <end position="64"/>
    </location>
</feature>
<protein>
    <recommendedName>
        <fullName evidence="2">histidine kinase</fullName>
        <ecNumber evidence="2">2.7.13.3</ecNumber>
    </recommendedName>
</protein>
<evidence type="ECO:0000256" key="1">
    <source>
        <dbReference type="ARBA" id="ARBA00000085"/>
    </source>
</evidence>
<dbReference type="PRINTS" id="PR00344">
    <property type="entry name" value="BCTRLSENSOR"/>
</dbReference>
<sequence length="322" mass="36187">MRNIRRRRAIALFISLGVCMVALAVTLQFGWIILNWRRLVPLVLGIPFFALLIAGVILNTIFLVREVRRNEHHDSFLNAVTHELKTPVASIRLYLETLQRRNLPEAQRQEFYGIMLADSERLLATIEQVLKAGEVGQRAKKNQVRVEVDLLTLVKECIQITLQRYHLEPDRITLQPVDHQTLLAVSGDRQDLHSAILNVLDNAVKYSPEQVAVRVSISLENDAWILIRVTDDGIGVPAAHLKGIFKRFYRVPNMSLLKVKGTGLGLFLVRSIVRQHGGDARAESAGEGKGTTIILQLPRLLTPATESQTALLDRSESLTRVP</sequence>
<dbReference type="SMART" id="SM00387">
    <property type="entry name" value="HATPase_c"/>
    <property type="match status" value="1"/>
</dbReference>
<feature type="domain" description="Histidine kinase" evidence="8">
    <location>
        <begin position="79"/>
        <end position="301"/>
    </location>
</feature>
<dbReference type="InterPro" id="IPR036890">
    <property type="entry name" value="HATPase_C_sf"/>
</dbReference>
<proteinExistence type="predicted"/>
<dbReference type="KEGG" id="abas:ACPOL_5491"/>
<reference evidence="9 10" key="1">
    <citation type="journal article" date="2018" name="Front. Microbiol.">
        <title>Hydrolytic Capabilities as a Key to Environmental Success: Chitinolytic and Cellulolytic Acidobacteria From Acidic Sub-arctic Soils and Boreal Peatlands.</title>
        <authorList>
            <person name="Belova S.E."/>
            <person name="Ravin N.V."/>
            <person name="Pankratov T.A."/>
            <person name="Rakitin A.L."/>
            <person name="Ivanova A.A."/>
            <person name="Beletsky A.V."/>
            <person name="Mardanov A.V."/>
            <person name="Sinninghe Damste J.S."/>
            <person name="Dedysh S.N."/>
        </authorList>
    </citation>
    <scope>NUCLEOTIDE SEQUENCE [LARGE SCALE GENOMIC DNA]</scope>
    <source>
        <strain evidence="9 10">SBC82</strain>
    </source>
</reference>
<dbReference type="Gene3D" id="1.10.287.130">
    <property type="match status" value="1"/>
</dbReference>
<keyword evidence="7" id="KW-0812">Transmembrane</keyword>
<dbReference type="CDD" id="cd00075">
    <property type="entry name" value="HATPase"/>
    <property type="match status" value="1"/>
</dbReference>
<dbReference type="InterPro" id="IPR003594">
    <property type="entry name" value="HATPase_dom"/>
</dbReference>
<comment type="catalytic activity">
    <reaction evidence="1">
        <text>ATP + protein L-histidine = ADP + protein N-phospho-L-histidine.</text>
        <dbReference type="EC" id="2.7.13.3"/>
    </reaction>
</comment>
<dbReference type="InterPro" id="IPR036097">
    <property type="entry name" value="HisK_dim/P_sf"/>
</dbReference>
<evidence type="ECO:0000259" key="8">
    <source>
        <dbReference type="PROSITE" id="PS50109"/>
    </source>
</evidence>
<dbReference type="InterPro" id="IPR050351">
    <property type="entry name" value="BphY/WalK/GraS-like"/>
</dbReference>
<dbReference type="GO" id="GO:0000155">
    <property type="term" value="F:phosphorelay sensor kinase activity"/>
    <property type="evidence" value="ECO:0007669"/>
    <property type="project" value="InterPro"/>
</dbReference>
<keyword evidence="10" id="KW-1185">Reference proteome</keyword>
<gene>
    <name evidence="9" type="ORF">ACPOL_5491</name>
</gene>
<evidence type="ECO:0000256" key="2">
    <source>
        <dbReference type="ARBA" id="ARBA00012438"/>
    </source>
</evidence>
<keyword evidence="7" id="KW-1133">Transmembrane helix</keyword>
<dbReference type="GO" id="GO:0016036">
    <property type="term" value="P:cellular response to phosphate starvation"/>
    <property type="evidence" value="ECO:0007669"/>
    <property type="project" value="TreeGrafter"/>
</dbReference>
<dbReference type="Pfam" id="PF02518">
    <property type="entry name" value="HATPase_c"/>
    <property type="match status" value="1"/>
</dbReference>
<evidence type="ECO:0000256" key="4">
    <source>
        <dbReference type="ARBA" id="ARBA00022679"/>
    </source>
</evidence>
<keyword evidence="4" id="KW-0808">Transferase</keyword>
<dbReference type="RefSeq" id="WP_114209453.1">
    <property type="nucleotide sequence ID" value="NZ_CP030840.1"/>
</dbReference>
<dbReference type="InterPro" id="IPR005467">
    <property type="entry name" value="His_kinase_dom"/>
</dbReference>
<dbReference type="EC" id="2.7.13.3" evidence="2"/>
<name>A0A2Z5G6X1_9BACT</name>
<dbReference type="AlphaFoldDB" id="A0A2Z5G6X1"/>
<keyword evidence="5 9" id="KW-0418">Kinase</keyword>
<organism evidence="9 10">
    <name type="scientific">Acidisarcina polymorpha</name>
    <dbReference type="NCBI Taxonomy" id="2211140"/>
    <lineage>
        <taxon>Bacteria</taxon>
        <taxon>Pseudomonadati</taxon>
        <taxon>Acidobacteriota</taxon>
        <taxon>Terriglobia</taxon>
        <taxon>Terriglobales</taxon>
        <taxon>Acidobacteriaceae</taxon>
        <taxon>Acidisarcina</taxon>
    </lineage>
</organism>
<dbReference type="Pfam" id="PF00512">
    <property type="entry name" value="HisKA"/>
    <property type="match status" value="1"/>
</dbReference>
<dbReference type="PANTHER" id="PTHR45453:SF1">
    <property type="entry name" value="PHOSPHATE REGULON SENSOR PROTEIN PHOR"/>
    <property type="match status" value="1"/>
</dbReference>
<dbReference type="Proteomes" id="UP000253606">
    <property type="component" value="Chromosome"/>
</dbReference>
<keyword evidence="3" id="KW-0597">Phosphoprotein</keyword>
<evidence type="ECO:0000256" key="5">
    <source>
        <dbReference type="ARBA" id="ARBA00022777"/>
    </source>
</evidence>
<evidence type="ECO:0000256" key="3">
    <source>
        <dbReference type="ARBA" id="ARBA00022553"/>
    </source>
</evidence>
<keyword evidence="7" id="KW-0472">Membrane</keyword>
<dbReference type="SMART" id="SM00388">
    <property type="entry name" value="HisKA"/>
    <property type="match status" value="1"/>
</dbReference>
<dbReference type="InterPro" id="IPR003661">
    <property type="entry name" value="HisK_dim/P_dom"/>
</dbReference>
<evidence type="ECO:0000256" key="7">
    <source>
        <dbReference type="SAM" id="Phobius"/>
    </source>
</evidence>
<dbReference type="CDD" id="cd00082">
    <property type="entry name" value="HisKA"/>
    <property type="match status" value="1"/>
</dbReference>
<evidence type="ECO:0000313" key="10">
    <source>
        <dbReference type="Proteomes" id="UP000253606"/>
    </source>
</evidence>
<dbReference type="EMBL" id="CP030840">
    <property type="protein sequence ID" value="AXC14739.1"/>
    <property type="molecule type" value="Genomic_DNA"/>
</dbReference>
<feature type="transmembrane region" description="Helical" evidence="7">
    <location>
        <begin position="12"/>
        <end position="33"/>
    </location>
</feature>
<dbReference type="InterPro" id="IPR004358">
    <property type="entry name" value="Sig_transdc_His_kin-like_C"/>
</dbReference>
<dbReference type="SUPFAM" id="SSF55874">
    <property type="entry name" value="ATPase domain of HSP90 chaperone/DNA topoisomerase II/histidine kinase"/>
    <property type="match status" value="1"/>
</dbReference>
<dbReference type="GO" id="GO:0005886">
    <property type="term" value="C:plasma membrane"/>
    <property type="evidence" value="ECO:0007669"/>
    <property type="project" value="TreeGrafter"/>
</dbReference>
<evidence type="ECO:0000256" key="6">
    <source>
        <dbReference type="ARBA" id="ARBA00023012"/>
    </source>
</evidence>
<dbReference type="PROSITE" id="PS50109">
    <property type="entry name" value="HIS_KIN"/>
    <property type="match status" value="1"/>
</dbReference>
<dbReference type="PANTHER" id="PTHR45453">
    <property type="entry name" value="PHOSPHATE REGULON SENSOR PROTEIN PHOR"/>
    <property type="match status" value="1"/>
</dbReference>
<evidence type="ECO:0000313" key="9">
    <source>
        <dbReference type="EMBL" id="AXC14739.1"/>
    </source>
</evidence>
<dbReference type="SUPFAM" id="SSF47384">
    <property type="entry name" value="Homodimeric domain of signal transducing histidine kinase"/>
    <property type="match status" value="1"/>
</dbReference>
<dbReference type="OrthoDB" id="9773956at2"/>
<dbReference type="GO" id="GO:0004721">
    <property type="term" value="F:phosphoprotein phosphatase activity"/>
    <property type="evidence" value="ECO:0007669"/>
    <property type="project" value="TreeGrafter"/>
</dbReference>